<dbReference type="EMBL" id="JBBNAF010000012">
    <property type="protein sequence ID" value="KAK9092639.1"/>
    <property type="molecule type" value="Genomic_DNA"/>
</dbReference>
<organism evidence="2 3">
    <name type="scientific">Stephania yunnanensis</name>
    <dbReference type="NCBI Taxonomy" id="152371"/>
    <lineage>
        <taxon>Eukaryota</taxon>
        <taxon>Viridiplantae</taxon>
        <taxon>Streptophyta</taxon>
        <taxon>Embryophyta</taxon>
        <taxon>Tracheophyta</taxon>
        <taxon>Spermatophyta</taxon>
        <taxon>Magnoliopsida</taxon>
        <taxon>Ranunculales</taxon>
        <taxon>Menispermaceae</taxon>
        <taxon>Menispermoideae</taxon>
        <taxon>Cissampelideae</taxon>
        <taxon>Stephania</taxon>
    </lineage>
</organism>
<evidence type="ECO:0000256" key="1">
    <source>
        <dbReference type="SAM" id="MobiDB-lite"/>
    </source>
</evidence>
<gene>
    <name evidence="2" type="ORF">Syun_027550</name>
</gene>
<reference evidence="2 3" key="1">
    <citation type="submission" date="2024-01" db="EMBL/GenBank/DDBJ databases">
        <title>Genome assemblies of Stephania.</title>
        <authorList>
            <person name="Yang L."/>
        </authorList>
    </citation>
    <scope>NUCLEOTIDE SEQUENCE [LARGE SCALE GENOMIC DNA]</scope>
    <source>
        <strain evidence="2">YNDBR</strain>
        <tissue evidence="2">Leaf</tissue>
    </source>
</reference>
<evidence type="ECO:0000313" key="3">
    <source>
        <dbReference type="Proteomes" id="UP001420932"/>
    </source>
</evidence>
<evidence type="ECO:0000313" key="2">
    <source>
        <dbReference type="EMBL" id="KAK9092639.1"/>
    </source>
</evidence>
<comment type="caution">
    <text evidence="2">The sequence shown here is derived from an EMBL/GenBank/DDBJ whole genome shotgun (WGS) entry which is preliminary data.</text>
</comment>
<keyword evidence="3" id="KW-1185">Reference proteome</keyword>
<proteinExistence type="predicted"/>
<dbReference type="AlphaFoldDB" id="A0AAP0HMX0"/>
<protein>
    <submittedName>
        <fullName evidence="2">Uncharacterized protein</fullName>
    </submittedName>
</protein>
<sequence length="51" mass="5365">MDGTCCDELTREEKGSTVESGVFGPSVGTVENATSEYSMASTTRGKECGRL</sequence>
<accession>A0AAP0HMX0</accession>
<feature type="region of interest" description="Disordered" evidence="1">
    <location>
        <begin position="1"/>
        <end position="29"/>
    </location>
</feature>
<dbReference type="Proteomes" id="UP001420932">
    <property type="component" value="Unassembled WGS sequence"/>
</dbReference>
<name>A0AAP0HMX0_9MAGN</name>